<evidence type="ECO:0000256" key="8">
    <source>
        <dbReference type="ARBA" id="ARBA00022840"/>
    </source>
</evidence>
<sequence length="180" mass="19758">MNPAPNLVLVGPMGAGKTSIGRRLAERFGLQFVDADHHIEQRTGATIASIFEHVGEAGFRERERCALAELLAGEGQLVATGGGAVLDAQNRQRIRERGFVVYLSAGIESQLKRLQRDRTRPLLQRADREQVLRELALQREPLYREVADLVMDTDGLTAADAATRLCLQLASRWNSDGVAA</sequence>
<dbReference type="InterPro" id="IPR023000">
    <property type="entry name" value="Shikimate_kinase_CS"/>
</dbReference>
<comment type="caution">
    <text evidence="11">Lacks conserved residue(s) required for the propagation of feature annotation.</text>
</comment>
<evidence type="ECO:0000256" key="7">
    <source>
        <dbReference type="ARBA" id="ARBA00022777"/>
    </source>
</evidence>
<comment type="function">
    <text evidence="11">Catalyzes the specific phosphorylation of the 3-hydroxyl group of shikimic acid using ATP as a cosubstrate.</text>
</comment>
<evidence type="ECO:0000256" key="5">
    <source>
        <dbReference type="ARBA" id="ARBA00022679"/>
    </source>
</evidence>
<feature type="binding site" evidence="11">
    <location>
        <position position="139"/>
    </location>
    <ligand>
        <name>substrate</name>
    </ligand>
</feature>
<evidence type="ECO:0000256" key="4">
    <source>
        <dbReference type="ARBA" id="ARBA00022605"/>
    </source>
</evidence>
<dbReference type="InterPro" id="IPR027417">
    <property type="entry name" value="P-loop_NTPase"/>
</dbReference>
<dbReference type="EMBL" id="JBHTKN010000001">
    <property type="protein sequence ID" value="MFD1041074.1"/>
    <property type="molecule type" value="Genomic_DNA"/>
</dbReference>
<name>A0ABW3LUY9_9GAMM</name>
<organism evidence="12 13">
    <name type="scientific">Pseudoxanthomonas kaohsiungensis</name>
    <dbReference type="NCBI Taxonomy" id="283923"/>
    <lineage>
        <taxon>Bacteria</taxon>
        <taxon>Pseudomonadati</taxon>
        <taxon>Pseudomonadota</taxon>
        <taxon>Gammaproteobacteria</taxon>
        <taxon>Lysobacterales</taxon>
        <taxon>Lysobacteraceae</taxon>
        <taxon>Pseudoxanthomonas</taxon>
    </lineage>
</organism>
<keyword evidence="9 11" id="KW-0057">Aromatic amino acid biosynthesis</keyword>
<keyword evidence="7 11" id="KW-0418">Kinase</keyword>
<evidence type="ECO:0000256" key="6">
    <source>
        <dbReference type="ARBA" id="ARBA00022741"/>
    </source>
</evidence>
<dbReference type="Proteomes" id="UP001597033">
    <property type="component" value="Unassembled WGS sequence"/>
</dbReference>
<feature type="binding site" evidence="11">
    <location>
        <position position="60"/>
    </location>
    <ligand>
        <name>substrate</name>
    </ligand>
</feature>
<feature type="binding site" evidence="11">
    <location>
        <position position="120"/>
    </location>
    <ligand>
        <name>ATP</name>
        <dbReference type="ChEBI" id="CHEBI:30616"/>
    </ligand>
</feature>
<proteinExistence type="inferred from homology"/>
<evidence type="ECO:0000256" key="9">
    <source>
        <dbReference type="ARBA" id="ARBA00023141"/>
    </source>
</evidence>
<dbReference type="RefSeq" id="WP_162376720.1">
    <property type="nucleotide sequence ID" value="NZ_JBHTKN010000001.1"/>
</dbReference>
<keyword evidence="11" id="KW-0460">Magnesium</keyword>
<keyword evidence="11" id="KW-0963">Cytoplasm</keyword>
<comment type="similarity">
    <text evidence="2 11">Belongs to the shikimate kinase family.</text>
</comment>
<keyword evidence="11" id="KW-0479">Metal-binding</keyword>
<dbReference type="InterPro" id="IPR000623">
    <property type="entry name" value="Shikimate_kinase/TSH1"/>
</dbReference>
<gene>
    <name evidence="11" type="primary">aroK</name>
    <name evidence="12" type="ORF">ACFQ2N_01755</name>
</gene>
<evidence type="ECO:0000256" key="3">
    <source>
        <dbReference type="ARBA" id="ARBA00012154"/>
    </source>
</evidence>
<protein>
    <recommendedName>
        <fullName evidence="3 11">Shikimate kinase</fullName>
        <shortName evidence="11">SK</shortName>
        <ecNumber evidence="3 11">2.7.1.71</ecNumber>
    </recommendedName>
</protein>
<dbReference type="SUPFAM" id="SSF52540">
    <property type="entry name" value="P-loop containing nucleoside triphosphate hydrolases"/>
    <property type="match status" value="1"/>
</dbReference>
<keyword evidence="8 11" id="KW-0067">ATP-binding</keyword>
<keyword evidence="4 11" id="KW-0028">Amino-acid biosynthesis</keyword>
<comment type="subcellular location">
    <subcellularLocation>
        <location evidence="11">Cytoplasm</location>
    </subcellularLocation>
</comment>
<dbReference type="EC" id="2.7.1.71" evidence="3 11"/>
<dbReference type="PANTHER" id="PTHR21087:SF16">
    <property type="entry name" value="SHIKIMATE KINASE 1, CHLOROPLASTIC"/>
    <property type="match status" value="1"/>
</dbReference>
<dbReference type="HAMAP" id="MF_00109">
    <property type="entry name" value="Shikimate_kinase"/>
    <property type="match status" value="1"/>
</dbReference>
<dbReference type="Gene3D" id="3.40.50.300">
    <property type="entry name" value="P-loop containing nucleotide triphosphate hydrolases"/>
    <property type="match status" value="1"/>
</dbReference>
<accession>A0ABW3LUY9</accession>
<keyword evidence="5 11" id="KW-0808">Transferase</keyword>
<comment type="catalytic activity">
    <reaction evidence="10 11">
        <text>shikimate + ATP = 3-phosphoshikimate + ADP + H(+)</text>
        <dbReference type="Rhea" id="RHEA:13121"/>
        <dbReference type="ChEBI" id="CHEBI:15378"/>
        <dbReference type="ChEBI" id="CHEBI:30616"/>
        <dbReference type="ChEBI" id="CHEBI:36208"/>
        <dbReference type="ChEBI" id="CHEBI:145989"/>
        <dbReference type="ChEBI" id="CHEBI:456216"/>
        <dbReference type="EC" id="2.7.1.71"/>
    </reaction>
</comment>
<comment type="subunit">
    <text evidence="11">Monomer.</text>
</comment>
<comment type="caution">
    <text evidence="12">The sequence shown here is derived from an EMBL/GenBank/DDBJ whole genome shotgun (WGS) entry which is preliminary data.</text>
</comment>
<dbReference type="CDD" id="cd00464">
    <property type="entry name" value="SK"/>
    <property type="match status" value="1"/>
</dbReference>
<reference evidence="13" key="1">
    <citation type="journal article" date="2019" name="Int. J. Syst. Evol. Microbiol.">
        <title>The Global Catalogue of Microorganisms (GCM) 10K type strain sequencing project: providing services to taxonomists for standard genome sequencing and annotation.</title>
        <authorList>
            <consortium name="The Broad Institute Genomics Platform"/>
            <consortium name="The Broad Institute Genome Sequencing Center for Infectious Disease"/>
            <person name="Wu L."/>
            <person name="Ma J."/>
        </authorList>
    </citation>
    <scope>NUCLEOTIDE SEQUENCE [LARGE SCALE GENOMIC DNA]</scope>
    <source>
        <strain evidence="13">CCUG 55854</strain>
    </source>
</reference>
<dbReference type="PROSITE" id="PS01128">
    <property type="entry name" value="SHIKIMATE_KINASE"/>
    <property type="match status" value="1"/>
</dbReference>
<comment type="pathway">
    <text evidence="1 11">Metabolic intermediate biosynthesis; chorismate biosynthesis; chorismate from D-erythrose 4-phosphate and phosphoenolpyruvate: step 5/7.</text>
</comment>
<keyword evidence="6 11" id="KW-0547">Nucleotide-binding</keyword>
<dbReference type="PRINTS" id="PR01100">
    <property type="entry name" value="SHIKIMTKNASE"/>
</dbReference>
<dbReference type="GO" id="GO:0004765">
    <property type="term" value="F:shikimate kinase activity"/>
    <property type="evidence" value="ECO:0007669"/>
    <property type="project" value="UniProtKB-EC"/>
</dbReference>
<comment type="cofactor">
    <cofactor evidence="11">
        <name>Mg(2+)</name>
        <dbReference type="ChEBI" id="CHEBI:18420"/>
    </cofactor>
    <text evidence="11">Binds 1 Mg(2+) ion per subunit.</text>
</comment>
<feature type="binding site" evidence="11">
    <location>
        <position position="36"/>
    </location>
    <ligand>
        <name>substrate</name>
    </ligand>
</feature>
<feature type="binding site" evidence="11">
    <location>
        <position position="82"/>
    </location>
    <ligand>
        <name>substrate</name>
    </ligand>
</feature>
<evidence type="ECO:0000256" key="1">
    <source>
        <dbReference type="ARBA" id="ARBA00004842"/>
    </source>
</evidence>
<dbReference type="PANTHER" id="PTHR21087">
    <property type="entry name" value="SHIKIMATE KINASE"/>
    <property type="match status" value="1"/>
</dbReference>
<evidence type="ECO:0000256" key="2">
    <source>
        <dbReference type="ARBA" id="ARBA00006997"/>
    </source>
</evidence>
<evidence type="ECO:0000313" key="13">
    <source>
        <dbReference type="Proteomes" id="UP001597033"/>
    </source>
</evidence>
<evidence type="ECO:0000313" key="12">
    <source>
        <dbReference type="EMBL" id="MFD1041074.1"/>
    </source>
</evidence>
<feature type="binding site" evidence="11">
    <location>
        <begin position="14"/>
        <end position="19"/>
    </location>
    <ligand>
        <name>ATP</name>
        <dbReference type="ChEBI" id="CHEBI:30616"/>
    </ligand>
</feature>
<feature type="binding site" evidence="11">
    <location>
        <position position="18"/>
    </location>
    <ligand>
        <name>Mg(2+)</name>
        <dbReference type="ChEBI" id="CHEBI:18420"/>
    </ligand>
</feature>
<evidence type="ECO:0000256" key="11">
    <source>
        <dbReference type="HAMAP-Rule" id="MF_00109"/>
    </source>
</evidence>
<keyword evidence="13" id="KW-1185">Reference proteome</keyword>
<evidence type="ECO:0000256" key="10">
    <source>
        <dbReference type="ARBA" id="ARBA00048567"/>
    </source>
</evidence>
<dbReference type="InterPro" id="IPR031322">
    <property type="entry name" value="Shikimate/glucono_kinase"/>
</dbReference>
<dbReference type="Pfam" id="PF01202">
    <property type="entry name" value="SKI"/>
    <property type="match status" value="1"/>
</dbReference>